<feature type="region of interest" description="Disordered" evidence="1">
    <location>
        <begin position="132"/>
        <end position="252"/>
    </location>
</feature>
<feature type="compositionally biased region" description="Basic residues" evidence="1">
    <location>
        <begin position="307"/>
        <end position="317"/>
    </location>
</feature>
<evidence type="ECO:0000313" key="2">
    <source>
        <dbReference type="EMBL" id="CAG7730244.1"/>
    </source>
</evidence>
<accession>A0A8J2K2V9</accession>
<feature type="compositionally biased region" description="Polar residues" evidence="1">
    <location>
        <begin position="235"/>
        <end position="252"/>
    </location>
</feature>
<feature type="region of interest" description="Disordered" evidence="1">
    <location>
        <begin position="41"/>
        <end position="66"/>
    </location>
</feature>
<dbReference type="EMBL" id="CAJVCH010191212">
    <property type="protein sequence ID" value="CAG7730244.1"/>
    <property type="molecule type" value="Genomic_DNA"/>
</dbReference>
<sequence>MGKSQEYPYRLGLLSPAVLTAVLCLIVGSASSAKLVSKHDARLSAEPHTPHSRHAMSTPFRADNDMMPSSKVQLRKHKKYDPNELNVKIPGGVTPFSRPNEKSFWESKSPKLIKHSRRPYVNHVLMQLNLHDASPISSPRKSPLQRLQLTKRRNRSNQSGRSRRQVAPNVTQTEDDGADGDDSEFVGHTRPKPTPQPPRNEQYAIQKSETGQTQSQQSGATDTDDMNYNPDGSVKSHNLGTANSNKQETAQFQRSETMIPIAGPLSTDSVLGKSENGTQNNFFTAMSLGSLSALPGMQPFQQAAITHGRRRGSKSKAKTGVGKNGDRLLQADEDDIRR</sequence>
<evidence type="ECO:0000256" key="1">
    <source>
        <dbReference type="SAM" id="MobiDB-lite"/>
    </source>
</evidence>
<keyword evidence="3" id="KW-1185">Reference proteome</keyword>
<gene>
    <name evidence="2" type="ORF">AFUS01_LOCUS18903</name>
</gene>
<organism evidence="2 3">
    <name type="scientific">Allacma fusca</name>
    <dbReference type="NCBI Taxonomy" id="39272"/>
    <lineage>
        <taxon>Eukaryota</taxon>
        <taxon>Metazoa</taxon>
        <taxon>Ecdysozoa</taxon>
        <taxon>Arthropoda</taxon>
        <taxon>Hexapoda</taxon>
        <taxon>Collembola</taxon>
        <taxon>Symphypleona</taxon>
        <taxon>Sminthuridae</taxon>
        <taxon>Allacma</taxon>
    </lineage>
</organism>
<feature type="compositionally biased region" description="Basic and acidic residues" evidence="1">
    <location>
        <begin position="324"/>
        <end position="338"/>
    </location>
</feature>
<comment type="caution">
    <text evidence="2">The sequence shown here is derived from an EMBL/GenBank/DDBJ whole genome shotgun (WGS) entry which is preliminary data.</text>
</comment>
<reference evidence="2" key="1">
    <citation type="submission" date="2021-06" db="EMBL/GenBank/DDBJ databases">
        <authorList>
            <person name="Hodson N. C."/>
            <person name="Mongue J. A."/>
            <person name="Jaron S. K."/>
        </authorList>
    </citation>
    <scope>NUCLEOTIDE SEQUENCE</scope>
</reference>
<dbReference type="Proteomes" id="UP000708208">
    <property type="component" value="Unassembled WGS sequence"/>
</dbReference>
<feature type="compositionally biased region" description="Acidic residues" evidence="1">
    <location>
        <begin position="173"/>
        <end position="184"/>
    </location>
</feature>
<feature type="compositionally biased region" description="Low complexity" evidence="1">
    <location>
        <begin position="210"/>
        <end position="221"/>
    </location>
</feature>
<name>A0A8J2K2V9_9HEXA</name>
<dbReference type="AlphaFoldDB" id="A0A8J2K2V9"/>
<evidence type="ECO:0000313" key="3">
    <source>
        <dbReference type="Proteomes" id="UP000708208"/>
    </source>
</evidence>
<proteinExistence type="predicted"/>
<protein>
    <submittedName>
        <fullName evidence="2">Uncharacterized protein</fullName>
    </submittedName>
</protein>
<feature type="region of interest" description="Disordered" evidence="1">
    <location>
        <begin position="300"/>
        <end position="338"/>
    </location>
</feature>
<feature type="compositionally biased region" description="Polar residues" evidence="1">
    <location>
        <begin position="135"/>
        <end position="148"/>
    </location>
</feature>